<feature type="region of interest" description="Disordered" evidence="1">
    <location>
        <begin position="46"/>
        <end position="123"/>
    </location>
</feature>
<evidence type="ECO:0000313" key="4">
    <source>
        <dbReference type="Proteomes" id="UP000664554"/>
    </source>
</evidence>
<feature type="compositionally biased region" description="Acidic residues" evidence="1">
    <location>
        <begin position="65"/>
        <end position="115"/>
    </location>
</feature>
<protein>
    <recommendedName>
        <fullName evidence="5">Lipoprotein</fullName>
    </recommendedName>
</protein>
<keyword evidence="4" id="KW-1185">Reference proteome</keyword>
<feature type="compositionally biased region" description="Low complexity" evidence="1">
    <location>
        <begin position="55"/>
        <end position="64"/>
    </location>
</feature>
<keyword evidence="2" id="KW-0732">Signal</keyword>
<feature type="signal peptide" evidence="2">
    <location>
        <begin position="1"/>
        <end position="26"/>
    </location>
</feature>
<gene>
    <name evidence="3" type="ORF">J3492_09225</name>
</gene>
<sequence>MKKTALNMALSTALMVSLGMGLTACSGDKEKVYAPDRVDEAAELARSNAPEAEVMEFPETAAAPEADEATDMDDAASEADPVDADASEDNSDDAADMDADADSDVAESTDAESADAAEATVAE</sequence>
<feature type="chain" id="PRO_5045717204" description="Lipoprotein" evidence="2">
    <location>
        <begin position="27"/>
        <end position="123"/>
    </location>
</feature>
<reference evidence="3 4" key="1">
    <citation type="submission" date="2021-03" db="EMBL/GenBank/DDBJ databases">
        <authorList>
            <person name="Shang D.-D."/>
            <person name="Du Z.-J."/>
            <person name="Chen G.-J."/>
        </authorList>
    </citation>
    <scope>NUCLEOTIDE SEQUENCE [LARGE SCALE GENOMIC DNA]</scope>
    <source>
        <strain evidence="3 4">F1192</strain>
    </source>
</reference>
<accession>A0ABS3NQT1</accession>
<evidence type="ECO:0008006" key="5">
    <source>
        <dbReference type="Google" id="ProtNLM"/>
    </source>
</evidence>
<evidence type="ECO:0000313" key="3">
    <source>
        <dbReference type="EMBL" id="MBO1531390.1"/>
    </source>
</evidence>
<dbReference type="EMBL" id="JAGBKM010000016">
    <property type="protein sequence ID" value="MBO1531390.1"/>
    <property type="molecule type" value="Genomic_DNA"/>
</dbReference>
<organism evidence="3 4">
    <name type="scientific">Psychrobacter coccoides</name>
    <dbReference type="NCBI Taxonomy" id="2818440"/>
    <lineage>
        <taxon>Bacteria</taxon>
        <taxon>Pseudomonadati</taxon>
        <taxon>Pseudomonadota</taxon>
        <taxon>Gammaproteobacteria</taxon>
        <taxon>Moraxellales</taxon>
        <taxon>Moraxellaceae</taxon>
        <taxon>Psychrobacter</taxon>
    </lineage>
</organism>
<dbReference type="Proteomes" id="UP000664554">
    <property type="component" value="Unassembled WGS sequence"/>
</dbReference>
<evidence type="ECO:0000256" key="1">
    <source>
        <dbReference type="SAM" id="MobiDB-lite"/>
    </source>
</evidence>
<name>A0ABS3NQT1_9GAMM</name>
<dbReference type="PROSITE" id="PS51257">
    <property type="entry name" value="PROKAR_LIPOPROTEIN"/>
    <property type="match status" value="1"/>
</dbReference>
<comment type="caution">
    <text evidence="3">The sequence shown here is derived from an EMBL/GenBank/DDBJ whole genome shotgun (WGS) entry which is preliminary data.</text>
</comment>
<evidence type="ECO:0000256" key="2">
    <source>
        <dbReference type="SAM" id="SignalP"/>
    </source>
</evidence>
<dbReference type="RefSeq" id="WP_207991765.1">
    <property type="nucleotide sequence ID" value="NZ_JAGBKM010000016.1"/>
</dbReference>
<proteinExistence type="predicted"/>